<sequence>MQPNLVQIVLDLAAEAQIVNQNVGIRRQSLLMQADMAIRINVNNGEHVIALGNELARQRIATVRQIEHYPAIMALLFQTLQSVAELRKQGLMRIFVLAFCNGQLSVGEQIQQGGVTQARVLPLFTVEECPRPAVLMAEVDVERHAQQIVGAGINDQHRFTQ</sequence>
<accession>A0A484Z3F1</accession>
<name>A0A484Z3F1_9ENTR</name>
<reference evidence="1 2" key="1">
    <citation type="submission" date="2019-03" db="EMBL/GenBank/DDBJ databases">
        <authorList>
            <consortium name="Pathogen Informatics"/>
        </authorList>
    </citation>
    <scope>NUCLEOTIDE SEQUENCE [LARGE SCALE GENOMIC DNA]</scope>
    <source>
        <strain evidence="1 2">NCTC12126</strain>
    </source>
</reference>
<dbReference type="Proteomes" id="UP000351155">
    <property type="component" value="Unassembled WGS sequence"/>
</dbReference>
<dbReference type="AlphaFoldDB" id="A0A484Z3F1"/>
<gene>
    <name evidence="1" type="ORF">NCTC12126_04623</name>
</gene>
<protein>
    <submittedName>
        <fullName evidence="1">Uncharacterized protein</fullName>
    </submittedName>
</protein>
<dbReference type="EMBL" id="CAADIW010000054">
    <property type="protein sequence ID" value="VFS42226.1"/>
    <property type="molecule type" value="Genomic_DNA"/>
</dbReference>
<evidence type="ECO:0000313" key="2">
    <source>
        <dbReference type="Proteomes" id="UP000351155"/>
    </source>
</evidence>
<evidence type="ECO:0000313" key="1">
    <source>
        <dbReference type="EMBL" id="VFS42226.1"/>
    </source>
</evidence>
<proteinExistence type="predicted"/>
<organism evidence="1 2">
    <name type="scientific">Enterobacter cancerogenus</name>
    <dbReference type="NCBI Taxonomy" id="69218"/>
    <lineage>
        <taxon>Bacteria</taxon>
        <taxon>Pseudomonadati</taxon>
        <taxon>Pseudomonadota</taxon>
        <taxon>Gammaproteobacteria</taxon>
        <taxon>Enterobacterales</taxon>
        <taxon>Enterobacteriaceae</taxon>
        <taxon>Enterobacter</taxon>
        <taxon>Enterobacter cloacae complex</taxon>
    </lineage>
</organism>